<evidence type="ECO:0000313" key="6">
    <source>
        <dbReference type="Proteomes" id="UP001054252"/>
    </source>
</evidence>
<dbReference type="PANTHER" id="PTHR31080">
    <property type="entry name" value="PECTINESTERASE INHIBITOR-LIKE"/>
    <property type="match status" value="1"/>
</dbReference>
<reference evidence="5 6" key="1">
    <citation type="journal article" date="2021" name="Commun. Biol.">
        <title>The genome of Shorea leprosula (Dipterocarpaceae) highlights the ecological relevance of drought in aseasonal tropical rainforests.</title>
        <authorList>
            <person name="Ng K.K.S."/>
            <person name="Kobayashi M.J."/>
            <person name="Fawcett J.A."/>
            <person name="Hatakeyama M."/>
            <person name="Paape T."/>
            <person name="Ng C.H."/>
            <person name="Ang C.C."/>
            <person name="Tnah L.H."/>
            <person name="Lee C.T."/>
            <person name="Nishiyama T."/>
            <person name="Sese J."/>
            <person name="O'Brien M.J."/>
            <person name="Copetti D."/>
            <person name="Mohd Noor M.I."/>
            <person name="Ong R.C."/>
            <person name="Putra M."/>
            <person name="Sireger I.Z."/>
            <person name="Indrioko S."/>
            <person name="Kosugi Y."/>
            <person name="Izuno A."/>
            <person name="Isagi Y."/>
            <person name="Lee S.L."/>
            <person name="Shimizu K.K."/>
        </authorList>
    </citation>
    <scope>NUCLEOTIDE SEQUENCE [LARGE SCALE GENOMIC DNA]</scope>
    <source>
        <strain evidence="5">214</strain>
    </source>
</reference>
<evidence type="ECO:0000256" key="1">
    <source>
        <dbReference type="ARBA" id="ARBA00022729"/>
    </source>
</evidence>
<dbReference type="InterPro" id="IPR006501">
    <property type="entry name" value="Pectinesterase_inhib_dom"/>
</dbReference>
<evidence type="ECO:0000256" key="3">
    <source>
        <dbReference type="SAM" id="SignalP"/>
    </source>
</evidence>
<dbReference type="GO" id="GO:0004857">
    <property type="term" value="F:enzyme inhibitor activity"/>
    <property type="evidence" value="ECO:0007669"/>
    <property type="project" value="InterPro"/>
</dbReference>
<evidence type="ECO:0000313" key="5">
    <source>
        <dbReference type="EMBL" id="GKV39694.1"/>
    </source>
</evidence>
<evidence type="ECO:0000256" key="2">
    <source>
        <dbReference type="ARBA" id="ARBA00038471"/>
    </source>
</evidence>
<feature type="signal peptide" evidence="3">
    <location>
        <begin position="1"/>
        <end position="24"/>
    </location>
</feature>
<dbReference type="CDD" id="cd15798">
    <property type="entry name" value="PMEI-like_3"/>
    <property type="match status" value="1"/>
</dbReference>
<dbReference type="InterPro" id="IPR051955">
    <property type="entry name" value="PME_Inhibitor"/>
</dbReference>
<keyword evidence="1 3" id="KW-0732">Signal</keyword>
<dbReference type="AlphaFoldDB" id="A0AAV5LQI6"/>
<gene>
    <name evidence="5" type="ORF">SLEP1_g47426</name>
</gene>
<dbReference type="PANTHER" id="PTHR31080:SF296">
    <property type="entry name" value="OS05G0360900 PROTEIN"/>
    <property type="match status" value="1"/>
</dbReference>
<feature type="domain" description="Pectinesterase inhibitor" evidence="4">
    <location>
        <begin position="32"/>
        <end position="187"/>
    </location>
</feature>
<organism evidence="5 6">
    <name type="scientific">Rubroshorea leprosula</name>
    <dbReference type="NCBI Taxonomy" id="152421"/>
    <lineage>
        <taxon>Eukaryota</taxon>
        <taxon>Viridiplantae</taxon>
        <taxon>Streptophyta</taxon>
        <taxon>Embryophyta</taxon>
        <taxon>Tracheophyta</taxon>
        <taxon>Spermatophyta</taxon>
        <taxon>Magnoliopsida</taxon>
        <taxon>eudicotyledons</taxon>
        <taxon>Gunneridae</taxon>
        <taxon>Pentapetalae</taxon>
        <taxon>rosids</taxon>
        <taxon>malvids</taxon>
        <taxon>Malvales</taxon>
        <taxon>Dipterocarpaceae</taxon>
        <taxon>Rubroshorea</taxon>
    </lineage>
</organism>
<feature type="chain" id="PRO_5043865195" description="Pectinesterase inhibitor domain-containing protein" evidence="3">
    <location>
        <begin position="25"/>
        <end position="222"/>
    </location>
</feature>
<dbReference type="SUPFAM" id="SSF101148">
    <property type="entry name" value="Plant invertase/pectin methylesterase inhibitor"/>
    <property type="match status" value="1"/>
</dbReference>
<dbReference type="Pfam" id="PF04043">
    <property type="entry name" value="PMEI"/>
    <property type="match status" value="1"/>
</dbReference>
<keyword evidence="6" id="KW-1185">Reference proteome</keyword>
<proteinExistence type="inferred from homology"/>
<accession>A0AAV5LQI6</accession>
<dbReference type="SMART" id="SM00856">
    <property type="entry name" value="PMEI"/>
    <property type="match status" value="1"/>
</dbReference>
<dbReference type="InterPro" id="IPR035513">
    <property type="entry name" value="Invertase/methylesterase_inhib"/>
</dbReference>
<name>A0AAV5LQI6_9ROSI</name>
<dbReference type="EMBL" id="BPVZ01000136">
    <property type="protein sequence ID" value="GKV39694.1"/>
    <property type="molecule type" value="Genomic_DNA"/>
</dbReference>
<protein>
    <recommendedName>
        <fullName evidence="4">Pectinesterase inhibitor domain-containing protein</fullName>
    </recommendedName>
</protein>
<dbReference type="NCBIfam" id="TIGR01614">
    <property type="entry name" value="PME_inhib"/>
    <property type="match status" value="1"/>
</dbReference>
<dbReference type="Proteomes" id="UP001054252">
    <property type="component" value="Unassembled WGS sequence"/>
</dbReference>
<sequence>MPSMPFYYLLSTAILFSLLLLSSAQQPTSPPAASQLPSITCKSTPYPKLCRSILSAFKSSPSDPYHYGKFTVKQCLKQARKLSIIINHYLAGKRAAALSPMEALAIQDCGQLAELNVDYLEKISMELKGAKDMTGELADRVTSLLSGVVTNQQTCYDGLVEAKSGFAGALAEPLGNMTRLYSVSLALVSHALDRKLEKSNHGFLSKPSAVREPLDTLIRFCP</sequence>
<dbReference type="Gene3D" id="1.20.140.40">
    <property type="entry name" value="Invertase/pectin methylesterase inhibitor family protein"/>
    <property type="match status" value="1"/>
</dbReference>
<comment type="caution">
    <text evidence="5">The sequence shown here is derived from an EMBL/GenBank/DDBJ whole genome shotgun (WGS) entry which is preliminary data.</text>
</comment>
<comment type="similarity">
    <text evidence="2">Belongs to the PMEI family.</text>
</comment>
<evidence type="ECO:0000259" key="4">
    <source>
        <dbReference type="SMART" id="SM00856"/>
    </source>
</evidence>